<dbReference type="HAMAP" id="MF_00055">
    <property type="entry name" value="MEMO1"/>
    <property type="match status" value="1"/>
</dbReference>
<dbReference type="PANTHER" id="PTHR11060:SF0">
    <property type="entry name" value="PROTEIN MEMO1"/>
    <property type="match status" value="1"/>
</dbReference>
<evidence type="ECO:0000256" key="1">
    <source>
        <dbReference type="ARBA" id="ARBA00006315"/>
    </source>
</evidence>
<dbReference type="PANTHER" id="PTHR11060">
    <property type="entry name" value="PROTEIN MEMO1"/>
    <property type="match status" value="1"/>
</dbReference>
<dbReference type="Gene3D" id="3.40.830.10">
    <property type="entry name" value="LigB-like"/>
    <property type="match status" value="1"/>
</dbReference>
<dbReference type="NCBIfam" id="TIGR04336">
    <property type="entry name" value="AmmeMemoSam_B"/>
    <property type="match status" value="1"/>
</dbReference>
<evidence type="ECO:0000313" key="3">
    <source>
        <dbReference type="EMBL" id="VFK42540.1"/>
    </source>
</evidence>
<dbReference type="AlphaFoldDB" id="A0A450YLY5"/>
<name>A0A450YLY5_9GAMM</name>
<organism evidence="3">
    <name type="scientific">Candidatus Kentrum sp. TC</name>
    <dbReference type="NCBI Taxonomy" id="2126339"/>
    <lineage>
        <taxon>Bacteria</taxon>
        <taxon>Pseudomonadati</taxon>
        <taxon>Pseudomonadota</taxon>
        <taxon>Gammaproteobacteria</taxon>
        <taxon>Candidatus Kentrum</taxon>
    </lineage>
</organism>
<dbReference type="CDD" id="cd07361">
    <property type="entry name" value="MEMO_like"/>
    <property type="match status" value="1"/>
</dbReference>
<comment type="similarity">
    <text evidence="1 2">Belongs to the MEMO1 family.</text>
</comment>
<protein>
    <recommendedName>
        <fullName evidence="2">MEMO1 family protein BECKTC1821E_GA0114239_101937</fullName>
    </recommendedName>
</protein>
<dbReference type="EMBL" id="CAADFT010000019">
    <property type="protein sequence ID" value="VFK42540.1"/>
    <property type="molecule type" value="Genomic_DNA"/>
</dbReference>
<gene>
    <name evidence="3" type="ORF">BECKTC1821E_GA0114239_101937</name>
</gene>
<dbReference type="InterPro" id="IPR002737">
    <property type="entry name" value="MEMO1_fam"/>
</dbReference>
<evidence type="ECO:0000256" key="2">
    <source>
        <dbReference type="HAMAP-Rule" id="MF_00055"/>
    </source>
</evidence>
<sequence>MNIASAIRPPAVAGLFYPADPTTLKEMLEGFLREFVGNEEGISDPSRSKPVSEPLPKAIIAPHAGFIYSGSIAASAYGKLARAKVNGNADIRRVILLGPSHRVLFRGLAVTGAAFFATPLGDIPVDRKAIARIADLPQVGVLDEAHASEHSLEVHLPFLREVLEDFMLVPLVVGETRPKEVAEVLERFWDDEGTLIVVSTDLSHYLTYNQAKEQDSITARAIETLDTTAIHSGDACGRNPVNGLLHMAKQRRMSIERLDLRNSGDTAGDKACVVGYGAWAFFESEA</sequence>
<dbReference type="Pfam" id="PF01875">
    <property type="entry name" value="Memo"/>
    <property type="match status" value="1"/>
</dbReference>
<reference evidence="3" key="1">
    <citation type="submission" date="2019-02" db="EMBL/GenBank/DDBJ databases">
        <authorList>
            <person name="Gruber-Vodicka R. H."/>
            <person name="Seah K. B. B."/>
        </authorList>
    </citation>
    <scope>NUCLEOTIDE SEQUENCE</scope>
    <source>
        <strain evidence="3">BECK_BZ125</strain>
    </source>
</reference>
<proteinExistence type="inferred from homology"/>
<accession>A0A450YLY5</accession>